<proteinExistence type="predicted"/>
<protein>
    <submittedName>
        <fullName evidence="3">Uncharacterized protein</fullName>
    </submittedName>
</protein>
<dbReference type="EMBL" id="FNLM01000011">
    <property type="protein sequence ID" value="SDT84775.1"/>
    <property type="molecule type" value="Genomic_DNA"/>
</dbReference>
<dbReference type="AlphaFoldDB" id="A0A1H2DPS8"/>
<dbReference type="EMBL" id="FNLM01000007">
    <property type="protein sequence ID" value="SDT84173.1"/>
    <property type="molecule type" value="Genomic_DNA"/>
</dbReference>
<dbReference type="EMBL" id="FNLM01000015">
    <property type="protein sequence ID" value="SDT85114.1"/>
    <property type="molecule type" value="Genomic_DNA"/>
</dbReference>
<dbReference type="Proteomes" id="UP000183180">
    <property type="component" value="Unassembled WGS sequence"/>
</dbReference>
<accession>A0A1H2DPS8</accession>
<gene>
    <name evidence="1" type="ORF">SAMN04488548_1073</name>
    <name evidence="2" type="ORF">SAMN04488548_1115</name>
    <name evidence="3" type="ORF">SAMN04488548_1118</name>
    <name evidence="4" type="ORF">SAMN04488548_11521</name>
    <name evidence="5" type="ORF">SAMN04488548_12772</name>
</gene>
<evidence type="ECO:0000313" key="3">
    <source>
        <dbReference type="EMBL" id="SDT84784.1"/>
    </source>
</evidence>
<organism evidence="3 6">
    <name type="scientific">Gordonia westfalica</name>
    <dbReference type="NCBI Taxonomy" id="158898"/>
    <lineage>
        <taxon>Bacteria</taxon>
        <taxon>Bacillati</taxon>
        <taxon>Actinomycetota</taxon>
        <taxon>Actinomycetes</taxon>
        <taxon>Mycobacteriales</taxon>
        <taxon>Gordoniaceae</taxon>
        <taxon>Gordonia</taxon>
    </lineage>
</organism>
<dbReference type="STRING" id="158898.SAMN04488548_1073"/>
<evidence type="ECO:0000313" key="1">
    <source>
        <dbReference type="EMBL" id="SDT84173.1"/>
    </source>
</evidence>
<evidence type="ECO:0000313" key="2">
    <source>
        <dbReference type="EMBL" id="SDT84775.1"/>
    </source>
</evidence>
<evidence type="ECO:0000313" key="5">
    <source>
        <dbReference type="EMBL" id="SDT89855.1"/>
    </source>
</evidence>
<evidence type="ECO:0000313" key="6">
    <source>
        <dbReference type="Proteomes" id="UP000183180"/>
    </source>
</evidence>
<evidence type="ECO:0000313" key="4">
    <source>
        <dbReference type="EMBL" id="SDT85114.1"/>
    </source>
</evidence>
<name>A0A1H2DPS8_9ACTN</name>
<reference evidence="3 6" key="1">
    <citation type="submission" date="2016-10" db="EMBL/GenBank/DDBJ databases">
        <authorList>
            <person name="de Groot N.N."/>
        </authorList>
    </citation>
    <scope>NUCLEOTIDE SEQUENCE [LARGE SCALE GENOMIC DNA]</scope>
    <source>
        <strain evidence="3 6">DSM 44215</strain>
    </source>
</reference>
<dbReference type="EMBL" id="FNLM01000027">
    <property type="protein sequence ID" value="SDT89855.1"/>
    <property type="molecule type" value="Genomic_DNA"/>
</dbReference>
<sequence>MGMQITLIGTSGMRWPVHGIERHAGLTLSEGGVEGLIDSPVETQWVEDTEMGVVFGGVRYLPRDMTLGFYVSDALSDETEIGRLESDFRMDFAAQPDEWDANFQHTQVEVGSDLSGERRLTMQLREAPELKTQRDPYTQQFYDITYELRAPMPLWDSGKEVTVFEGSGTSGSGTILVSNPTDTPLRQTWVLTRGKWTLPDPSWRGKRGQRAPSGPYAARTVALPEITSSDQGVRITRERRKLHAMTFTGSNFLGRMNGQWIIHDIPPYTPPTLLPISYTNAPAGGARAELHQPRLWTRPVGLEMPGLS</sequence>
<dbReference type="EMBL" id="FNLM01000011">
    <property type="protein sequence ID" value="SDT84784.1"/>
    <property type="molecule type" value="Genomic_DNA"/>
</dbReference>